<gene>
    <name evidence="1" type="ORF">O6P37_27730</name>
</gene>
<dbReference type="RefSeq" id="WP_269897092.1">
    <property type="nucleotide sequence ID" value="NZ_JAPZPY010000019.1"/>
</dbReference>
<organism evidence="1 2">
    <name type="scientific">Mycobacterium hippophais</name>
    <dbReference type="NCBI Taxonomy" id="3016340"/>
    <lineage>
        <taxon>Bacteria</taxon>
        <taxon>Bacillati</taxon>
        <taxon>Actinomycetota</taxon>
        <taxon>Actinomycetes</taxon>
        <taxon>Mycobacteriales</taxon>
        <taxon>Mycobacteriaceae</taxon>
        <taxon>Mycobacterium</taxon>
    </lineage>
</organism>
<comment type="caution">
    <text evidence="1">The sequence shown here is derived from an EMBL/GenBank/DDBJ whole genome shotgun (WGS) entry which is preliminary data.</text>
</comment>
<protein>
    <submittedName>
        <fullName evidence="1">Uncharacterized protein</fullName>
    </submittedName>
</protein>
<accession>A0ABT4Q1G4</accession>
<keyword evidence="2" id="KW-1185">Reference proteome</keyword>
<dbReference type="SUPFAM" id="SSF51182">
    <property type="entry name" value="RmlC-like cupins"/>
    <property type="match status" value="1"/>
</dbReference>
<sequence length="339" mass="37515">MRLTEVVERLSATDFPAKDERAHPDRDTVARARADIETAVIDDRFLADCIARELESLIRPQPRRGLVPFLTVPRFGIRFAFGYWPPGGTPGPHEHNAWTITAVCRNELEVQTFDRSESYRRGRLVPKNMFAASAGRVGYIYEPSIHAPVNATSDWSLSLHVTSPRDGEPMEDCGLPVTGLKRPDRRRMPPAGHPYLSVAMDRARKARVHVLARVLAAMSVPEADPLLDKCVDLGSHSTRKLHTRRRGGDSDAPYVLRRTHPGVELSHRVHAGTVALVAETAGEPVEELTIDAVATEAIAFAARRQAFDARELPGPLTDEERITIAEALEDLGLFTMTTS</sequence>
<evidence type="ECO:0000313" key="2">
    <source>
        <dbReference type="Proteomes" id="UP001142153"/>
    </source>
</evidence>
<dbReference type="InterPro" id="IPR014710">
    <property type="entry name" value="RmlC-like_jellyroll"/>
</dbReference>
<reference evidence="1" key="1">
    <citation type="submission" date="2022-12" db="EMBL/GenBank/DDBJ databases">
        <authorList>
            <person name="Deng Y."/>
            <person name="Zhang Y.-Q."/>
        </authorList>
    </citation>
    <scope>NUCLEOTIDE SEQUENCE</scope>
    <source>
        <strain evidence="1">CPCC 205372</strain>
    </source>
</reference>
<dbReference type="Gene3D" id="2.60.120.10">
    <property type="entry name" value="Jelly Rolls"/>
    <property type="match status" value="1"/>
</dbReference>
<dbReference type="EMBL" id="JAPZPY010000019">
    <property type="protein sequence ID" value="MCZ8382667.1"/>
    <property type="molecule type" value="Genomic_DNA"/>
</dbReference>
<proteinExistence type="predicted"/>
<name>A0ABT4Q1G4_9MYCO</name>
<evidence type="ECO:0000313" key="1">
    <source>
        <dbReference type="EMBL" id="MCZ8382667.1"/>
    </source>
</evidence>
<dbReference type="Proteomes" id="UP001142153">
    <property type="component" value="Unassembled WGS sequence"/>
</dbReference>
<dbReference type="InterPro" id="IPR011051">
    <property type="entry name" value="RmlC_Cupin_sf"/>
</dbReference>